<dbReference type="PANTHER" id="PTHR30363">
    <property type="entry name" value="HTH-TYPE TRANSCRIPTIONAL REGULATOR SRLR-RELATED"/>
    <property type="match status" value="1"/>
</dbReference>
<dbReference type="InterPro" id="IPR014036">
    <property type="entry name" value="DeoR-like_C"/>
</dbReference>
<protein>
    <submittedName>
        <fullName evidence="5">DeoR/GlpR transcriptional regulator</fullName>
    </submittedName>
</protein>
<organism evidence="5 6">
    <name type="scientific">Clostridium lentum</name>
    <dbReference type="NCBI Taxonomy" id="2763037"/>
    <lineage>
        <taxon>Bacteria</taxon>
        <taxon>Bacillati</taxon>
        <taxon>Bacillota</taxon>
        <taxon>Clostridia</taxon>
        <taxon>Eubacteriales</taxon>
        <taxon>Clostridiaceae</taxon>
        <taxon>Clostridium</taxon>
    </lineage>
</organism>
<gene>
    <name evidence="5" type="ORF">H8R92_08965</name>
</gene>
<dbReference type="InterPro" id="IPR050313">
    <property type="entry name" value="Carb_Metab_HTH_regulators"/>
</dbReference>
<evidence type="ECO:0000313" key="5">
    <source>
        <dbReference type="EMBL" id="MBC5640545.1"/>
    </source>
</evidence>
<evidence type="ECO:0000313" key="6">
    <source>
        <dbReference type="Proteomes" id="UP000662088"/>
    </source>
</evidence>
<dbReference type="PRINTS" id="PR00037">
    <property type="entry name" value="HTHLACR"/>
</dbReference>
<dbReference type="RefSeq" id="WP_022212391.1">
    <property type="nucleotide sequence ID" value="NZ_JACOOQ010000014.1"/>
</dbReference>
<dbReference type="InterPro" id="IPR037171">
    <property type="entry name" value="NagB/RpiA_transferase-like"/>
</dbReference>
<feature type="domain" description="HTH deoR-type" evidence="4">
    <location>
        <begin position="3"/>
        <end position="58"/>
    </location>
</feature>
<proteinExistence type="predicted"/>
<keyword evidence="2" id="KW-0238">DNA-binding</keyword>
<accession>A0A8I0A7L5</accession>
<keyword evidence="3" id="KW-0804">Transcription</keyword>
<dbReference type="InterPro" id="IPR001034">
    <property type="entry name" value="DeoR_HTH"/>
</dbReference>
<dbReference type="SUPFAM" id="SSF100950">
    <property type="entry name" value="NagB/RpiA/CoA transferase-like"/>
    <property type="match status" value="1"/>
</dbReference>
<reference evidence="5" key="1">
    <citation type="submission" date="2020-08" db="EMBL/GenBank/DDBJ databases">
        <title>Genome public.</title>
        <authorList>
            <person name="Liu C."/>
            <person name="Sun Q."/>
        </authorList>
    </citation>
    <scope>NUCLEOTIDE SEQUENCE</scope>
    <source>
        <strain evidence="5">NSJ-42</strain>
    </source>
</reference>
<evidence type="ECO:0000256" key="3">
    <source>
        <dbReference type="ARBA" id="ARBA00023163"/>
    </source>
</evidence>
<dbReference type="SMART" id="SM00420">
    <property type="entry name" value="HTH_DEOR"/>
    <property type="match status" value="1"/>
</dbReference>
<dbReference type="PANTHER" id="PTHR30363:SF56">
    <property type="entry name" value="TRANSCRIPTIONAL REGULATOR, DEOR FAMILY"/>
    <property type="match status" value="1"/>
</dbReference>
<dbReference type="InterPro" id="IPR036388">
    <property type="entry name" value="WH-like_DNA-bd_sf"/>
</dbReference>
<dbReference type="AlphaFoldDB" id="A0A8I0A7L5"/>
<evidence type="ECO:0000259" key="4">
    <source>
        <dbReference type="PROSITE" id="PS51000"/>
    </source>
</evidence>
<dbReference type="Pfam" id="PF08220">
    <property type="entry name" value="HTH_DeoR"/>
    <property type="match status" value="1"/>
</dbReference>
<evidence type="ECO:0000256" key="1">
    <source>
        <dbReference type="ARBA" id="ARBA00023015"/>
    </source>
</evidence>
<dbReference type="PROSITE" id="PS51000">
    <property type="entry name" value="HTH_DEOR_2"/>
    <property type="match status" value="1"/>
</dbReference>
<keyword evidence="1" id="KW-0805">Transcription regulation</keyword>
<dbReference type="InterPro" id="IPR036390">
    <property type="entry name" value="WH_DNA-bd_sf"/>
</dbReference>
<dbReference type="GO" id="GO:0003677">
    <property type="term" value="F:DNA binding"/>
    <property type="evidence" value="ECO:0007669"/>
    <property type="project" value="UniProtKB-KW"/>
</dbReference>
<dbReference type="Proteomes" id="UP000662088">
    <property type="component" value="Unassembled WGS sequence"/>
</dbReference>
<dbReference type="Gene3D" id="3.40.50.1360">
    <property type="match status" value="1"/>
</dbReference>
<dbReference type="PROSITE" id="PS00894">
    <property type="entry name" value="HTH_DEOR_1"/>
    <property type="match status" value="1"/>
</dbReference>
<keyword evidence="6" id="KW-1185">Reference proteome</keyword>
<dbReference type="Pfam" id="PF00455">
    <property type="entry name" value="DeoRC"/>
    <property type="match status" value="1"/>
</dbReference>
<dbReference type="SUPFAM" id="SSF46785">
    <property type="entry name" value="Winged helix' DNA-binding domain"/>
    <property type="match status" value="1"/>
</dbReference>
<dbReference type="EMBL" id="JACOOQ010000014">
    <property type="protein sequence ID" value="MBC5640545.1"/>
    <property type="molecule type" value="Genomic_DNA"/>
</dbReference>
<sequence length="245" mass="27524">MLVEERKKIILEKLKINSMVTLTELIDEIGASESTIRRDLQMLDKEGKLKKVHGGAIAIGDDYFRNDYKVIFRQKINKSEKSEIAKFASKMVEDGDYIYIDAGTTTEHMIDYLKNKDITVVTNGIAHAKKLVDMNIKTFILGGEIKDVTEAIVGVKAVDDLESYNFTKGFFGANGVSVENGCTTPDANEAMVKKEAIKKCNKAYLLADKSKFDESSFITFCKMEDVIIITNKENCEKYTSEILKV</sequence>
<dbReference type="SMART" id="SM01134">
    <property type="entry name" value="DeoRC"/>
    <property type="match status" value="1"/>
</dbReference>
<dbReference type="GO" id="GO:0003700">
    <property type="term" value="F:DNA-binding transcription factor activity"/>
    <property type="evidence" value="ECO:0007669"/>
    <property type="project" value="InterPro"/>
</dbReference>
<dbReference type="Gene3D" id="1.10.10.10">
    <property type="entry name" value="Winged helix-like DNA-binding domain superfamily/Winged helix DNA-binding domain"/>
    <property type="match status" value="1"/>
</dbReference>
<dbReference type="InterPro" id="IPR018356">
    <property type="entry name" value="Tscrpt_reg_HTH_DeoR_CS"/>
</dbReference>
<name>A0A8I0A7L5_9CLOT</name>
<comment type="caution">
    <text evidence="5">The sequence shown here is derived from an EMBL/GenBank/DDBJ whole genome shotgun (WGS) entry which is preliminary data.</text>
</comment>
<evidence type="ECO:0000256" key="2">
    <source>
        <dbReference type="ARBA" id="ARBA00023125"/>
    </source>
</evidence>